<feature type="region of interest" description="Disordered" evidence="6">
    <location>
        <begin position="1"/>
        <end position="32"/>
    </location>
</feature>
<comment type="subcellular location">
    <subcellularLocation>
        <location evidence="1">Cell membrane</location>
        <topology evidence="1">Multi-pass membrane protein</topology>
    </subcellularLocation>
</comment>
<feature type="transmembrane region" description="Helical" evidence="7">
    <location>
        <begin position="326"/>
        <end position="350"/>
    </location>
</feature>
<evidence type="ECO:0000313" key="9">
    <source>
        <dbReference type="Proteomes" id="UP000318141"/>
    </source>
</evidence>
<gene>
    <name evidence="8" type="ORF">L602_002900000400</name>
</gene>
<accession>A0A562BGA7</accession>
<feature type="transmembrane region" description="Helical" evidence="7">
    <location>
        <begin position="212"/>
        <end position="231"/>
    </location>
</feature>
<proteinExistence type="predicted"/>
<keyword evidence="4 7" id="KW-1133">Transmembrane helix</keyword>
<evidence type="ECO:0000256" key="2">
    <source>
        <dbReference type="ARBA" id="ARBA00022475"/>
    </source>
</evidence>
<dbReference type="AlphaFoldDB" id="A0A562BGA7"/>
<feature type="transmembrane region" description="Helical" evidence="7">
    <location>
        <begin position="58"/>
        <end position="79"/>
    </location>
</feature>
<feature type="transmembrane region" description="Helical" evidence="7">
    <location>
        <begin position="183"/>
        <end position="200"/>
    </location>
</feature>
<sequence>MTAKPASHATADGGNGRSARPAQATGPHAHQAIHDAHGRHAGGHAGQPAPRRRGRWALARRIVGAIFIALVVALVIRKLSEVDWAEVWITLKEYDYRTLTPAAALIALSYFWHSAFDLLGRWYARHRLPRLRVLAIAFVSYAFNLNLGALVGGLGIRYRLYSNAGLAPGQIAAVYTIGVVSNWIGYLFLLGAVLAARTVVLPPEWGWSPTLLQAAGFALLAVFAAYLLACATSRRRRWTVRGQVFHLPSLRFALAQCALSITNWITISAIIQTLLPGSVPLLVVLGVVLIGSIAGAVTHIPAGLGVIETVFVVLLGDRVPHHALLAALIAYRAMYYLLPMLPALAGYFWMEARGRRAGALGPTA</sequence>
<protein>
    <recommendedName>
        <fullName evidence="10">Lysylphosphatidylglycerol synthase-like protein</fullName>
    </recommendedName>
</protein>
<evidence type="ECO:0000256" key="5">
    <source>
        <dbReference type="ARBA" id="ARBA00023136"/>
    </source>
</evidence>
<evidence type="ECO:0000256" key="3">
    <source>
        <dbReference type="ARBA" id="ARBA00022692"/>
    </source>
</evidence>
<evidence type="ECO:0008006" key="10">
    <source>
        <dbReference type="Google" id="ProtNLM"/>
    </source>
</evidence>
<dbReference type="PANTHER" id="PTHR39087:SF2">
    <property type="entry name" value="UPF0104 MEMBRANE PROTEIN MJ1595"/>
    <property type="match status" value="1"/>
</dbReference>
<keyword evidence="3 7" id="KW-0812">Transmembrane</keyword>
<evidence type="ECO:0000256" key="6">
    <source>
        <dbReference type="SAM" id="MobiDB-lite"/>
    </source>
</evidence>
<name>A0A562BGA7_9BURK</name>
<keyword evidence="9" id="KW-1185">Reference proteome</keyword>
<dbReference type="InterPro" id="IPR022791">
    <property type="entry name" value="L-PG_synthase/AglD"/>
</dbReference>
<feature type="transmembrane region" description="Helical" evidence="7">
    <location>
        <begin position="131"/>
        <end position="154"/>
    </location>
</feature>
<dbReference type="GO" id="GO:0005886">
    <property type="term" value="C:plasma membrane"/>
    <property type="evidence" value="ECO:0007669"/>
    <property type="project" value="UniProtKB-SubCell"/>
</dbReference>
<evidence type="ECO:0000256" key="4">
    <source>
        <dbReference type="ARBA" id="ARBA00022989"/>
    </source>
</evidence>
<comment type="caution">
    <text evidence="8">The sequence shown here is derived from an EMBL/GenBank/DDBJ whole genome shotgun (WGS) entry which is preliminary data.</text>
</comment>
<feature type="transmembrane region" description="Helical" evidence="7">
    <location>
        <begin position="252"/>
        <end position="275"/>
    </location>
</feature>
<reference evidence="8 9" key="1">
    <citation type="submission" date="2019-07" db="EMBL/GenBank/DDBJ databases">
        <title>Genome sequencing of lignin-degrading bacterial isolates.</title>
        <authorList>
            <person name="Gladden J."/>
        </authorList>
    </citation>
    <scope>NUCLEOTIDE SEQUENCE [LARGE SCALE GENOMIC DNA]</scope>
    <source>
        <strain evidence="8 9">J11</strain>
    </source>
</reference>
<dbReference type="EMBL" id="VLJN01000022">
    <property type="protein sequence ID" value="TWG84101.1"/>
    <property type="molecule type" value="Genomic_DNA"/>
</dbReference>
<evidence type="ECO:0000256" key="7">
    <source>
        <dbReference type="SAM" id="Phobius"/>
    </source>
</evidence>
<organism evidence="8 9">
    <name type="scientific">Cupriavidus gilardii J11</name>
    <dbReference type="NCBI Taxonomy" id="936133"/>
    <lineage>
        <taxon>Bacteria</taxon>
        <taxon>Pseudomonadati</taxon>
        <taxon>Pseudomonadota</taxon>
        <taxon>Betaproteobacteria</taxon>
        <taxon>Burkholderiales</taxon>
        <taxon>Burkholderiaceae</taxon>
        <taxon>Cupriavidus</taxon>
    </lineage>
</organism>
<keyword evidence="5 7" id="KW-0472">Membrane</keyword>
<evidence type="ECO:0000313" key="8">
    <source>
        <dbReference type="EMBL" id="TWG84101.1"/>
    </source>
</evidence>
<dbReference type="Proteomes" id="UP000318141">
    <property type="component" value="Unassembled WGS sequence"/>
</dbReference>
<dbReference type="Pfam" id="PF03706">
    <property type="entry name" value="LPG_synthase_TM"/>
    <property type="match status" value="1"/>
</dbReference>
<evidence type="ECO:0000256" key="1">
    <source>
        <dbReference type="ARBA" id="ARBA00004651"/>
    </source>
</evidence>
<keyword evidence="2" id="KW-1003">Cell membrane</keyword>
<feature type="transmembrane region" description="Helical" evidence="7">
    <location>
        <begin position="281"/>
        <end position="314"/>
    </location>
</feature>
<dbReference type="PANTHER" id="PTHR39087">
    <property type="entry name" value="UPF0104 MEMBRANE PROTEIN MJ1595"/>
    <property type="match status" value="1"/>
</dbReference>